<reference evidence="4" key="2">
    <citation type="submission" date="2015-01" db="EMBL/GenBank/DDBJ databases">
        <title>Evolutionary Origins and Diversification of the Mycorrhizal Mutualists.</title>
        <authorList>
            <consortium name="DOE Joint Genome Institute"/>
            <consortium name="Mycorrhizal Genomics Consortium"/>
            <person name="Kohler A."/>
            <person name="Kuo A."/>
            <person name="Nagy L.G."/>
            <person name="Floudas D."/>
            <person name="Copeland A."/>
            <person name="Barry K.W."/>
            <person name="Cichocki N."/>
            <person name="Veneault-Fourrey C."/>
            <person name="LaButti K."/>
            <person name="Lindquist E.A."/>
            <person name="Lipzen A."/>
            <person name="Lundell T."/>
            <person name="Morin E."/>
            <person name="Murat C."/>
            <person name="Riley R."/>
            <person name="Ohm R."/>
            <person name="Sun H."/>
            <person name="Tunlid A."/>
            <person name="Henrissat B."/>
            <person name="Grigoriev I.V."/>
            <person name="Hibbett D.S."/>
            <person name="Martin F."/>
        </authorList>
    </citation>
    <scope>NUCLEOTIDE SEQUENCE [LARGE SCALE GENOMIC DNA]</scope>
    <source>
        <strain evidence="4">h7</strain>
    </source>
</reference>
<keyword evidence="4" id="KW-1185">Reference proteome</keyword>
<dbReference type="Proteomes" id="UP000053424">
    <property type="component" value="Unassembled WGS sequence"/>
</dbReference>
<reference evidence="3 4" key="1">
    <citation type="submission" date="2014-04" db="EMBL/GenBank/DDBJ databases">
        <authorList>
            <consortium name="DOE Joint Genome Institute"/>
            <person name="Kuo A."/>
            <person name="Gay G."/>
            <person name="Dore J."/>
            <person name="Kohler A."/>
            <person name="Nagy L.G."/>
            <person name="Floudas D."/>
            <person name="Copeland A."/>
            <person name="Barry K.W."/>
            <person name="Cichocki N."/>
            <person name="Veneault-Fourrey C."/>
            <person name="LaButti K."/>
            <person name="Lindquist E.A."/>
            <person name="Lipzen A."/>
            <person name="Lundell T."/>
            <person name="Morin E."/>
            <person name="Murat C."/>
            <person name="Sun H."/>
            <person name="Tunlid A."/>
            <person name="Henrissat B."/>
            <person name="Grigoriev I.V."/>
            <person name="Hibbett D.S."/>
            <person name="Martin F."/>
            <person name="Nordberg H.P."/>
            <person name="Cantor M.N."/>
            <person name="Hua S.X."/>
        </authorList>
    </citation>
    <scope>NUCLEOTIDE SEQUENCE [LARGE SCALE GENOMIC DNA]</scope>
    <source>
        <strain evidence="4">h7</strain>
    </source>
</reference>
<evidence type="ECO:0000256" key="1">
    <source>
        <dbReference type="SAM" id="Coils"/>
    </source>
</evidence>
<dbReference type="EMBL" id="KN831815">
    <property type="protein sequence ID" value="KIM35717.1"/>
    <property type="molecule type" value="Genomic_DNA"/>
</dbReference>
<proteinExistence type="predicted"/>
<evidence type="ECO:0008006" key="5">
    <source>
        <dbReference type="Google" id="ProtNLM"/>
    </source>
</evidence>
<evidence type="ECO:0000313" key="3">
    <source>
        <dbReference type="EMBL" id="KIM35717.1"/>
    </source>
</evidence>
<accession>A0A0C2Y3R7</accession>
<dbReference type="AlphaFoldDB" id="A0A0C2Y3R7"/>
<feature type="region of interest" description="Disordered" evidence="2">
    <location>
        <begin position="231"/>
        <end position="251"/>
    </location>
</feature>
<dbReference type="HOGENOM" id="CLU_1107250_0_0_1"/>
<feature type="coiled-coil region" evidence="1">
    <location>
        <begin position="1"/>
        <end position="105"/>
    </location>
</feature>
<feature type="compositionally biased region" description="Polar residues" evidence="2">
    <location>
        <begin position="237"/>
        <end position="251"/>
    </location>
</feature>
<name>A0A0C2Y3R7_HEBCY</name>
<gene>
    <name evidence="3" type="ORF">M413DRAFT_32281</name>
</gene>
<keyword evidence="1" id="KW-0175">Coiled coil</keyword>
<evidence type="ECO:0000313" key="4">
    <source>
        <dbReference type="Proteomes" id="UP000053424"/>
    </source>
</evidence>
<sequence length="251" mass="28608">MDKCHNSINEARSEVQEAVNQHLEAESELSELRSRMKALAVERDVALKEEQQSRDLLQETRAQHSEVQHLDHQEIHQLQRQLKALEEERDEALKLVRDLQEAQSAKPFAWGAPSVPWPVDQGHAEALSDQKEKWCEELESEAEVLRSELGKVHLYSQVWSQYNVFVREVLMIAHALEGVEASIICDTCFSCEDFSTIIRSLTDGSTEAMERISDMDPGQFKVVGFIEPDEFGGWRSPSASPKQLNSPRRKA</sequence>
<organism evidence="3 4">
    <name type="scientific">Hebeloma cylindrosporum</name>
    <dbReference type="NCBI Taxonomy" id="76867"/>
    <lineage>
        <taxon>Eukaryota</taxon>
        <taxon>Fungi</taxon>
        <taxon>Dikarya</taxon>
        <taxon>Basidiomycota</taxon>
        <taxon>Agaricomycotina</taxon>
        <taxon>Agaricomycetes</taxon>
        <taxon>Agaricomycetidae</taxon>
        <taxon>Agaricales</taxon>
        <taxon>Agaricineae</taxon>
        <taxon>Hymenogastraceae</taxon>
        <taxon>Hebeloma</taxon>
    </lineage>
</organism>
<evidence type="ECO:0000256" key="2">
    <source>
        <dbReference type="SAM" id="MobiDB-lite"/>
    </source>
</evidence>
<protein>
    <recommendedName>
        <fullName evidence="5">SMC hinge domain-containing protein</fullName>
    </recommendedName>
</protein>